<dbReference type="InterPro" id="IPR016032">
    <property type="entry name" value="Sig_transdc_resp-reg_C-effctor"/>
</dbReference>
<dbReference type="Gene3D" id="3.40.50.2300">
    <property type="match status" value="1"/>
</dbReference>
<organism evidence="8 9">
    <name type="scientific">Bradyrhizobium ottawaense</name>
    <dbReference type="NCBI Taxonomy" id="931866"/>
    <lineage>
        <taxon>Bacteria</taxon>
        <taxon>Pseudomonadati</taxon>
        <taxon>Pseudomonadota</taxon>
        <taxon>Alphaproteobacteria</taxon>
        <taxon>Hyphomicrobiales</taxon>
        <taxon>Nitrobacteraceae</taxon>
        <taxon>Bradyrhizobium</taxon>
    </lineage>
</organism>
<keyword evidence="3 8" id="KW-0238">DNA-binding</keyword>
<evidence type="ECO:0000313" key="8">
    <source>
        <dbReference type="EMBL" id="MEY9459488.1"/>
    </source>
</evidence>
<dbReference type="InterPro" id="IPR011006">
    <property type="entry name" value="CheY-like_superfamily"/>
</dbReference>
<evidence type="ECO:0000259" key="7">
    <source>
        <dbReference type="PROSITE" id="PS50110"/>
    </source>
</evidence>
<dbReference type="SMART" id="SM00448">
    <property type="entry name" value="REC"/>
    <property type="match status" value="1"/>
</dbReference>
<dbReference type="PROSITE" id="PS50043">
    <property type="entry name" value="HTH_LUXR_2"/>
    <property type="match status" value="1"/>
</dbReference>
<dbReference type="GO" id="GO:0003677">
    <property type="term" value="F:DNA binding"/>
    <property type="evidence" value="ECO:0007669"/>
    <property type="project" value="UniProtKB-KW"/>
</dbReference>
<keyword evidence="9" id="KW-1185">Reference proteome</keyword>
<name>A0ABV4G6J0_9BRAD</name>
<evidence type="ECO:0000256" key="4">
    <source>
        <dbReference type="ARBA" id="ARBA00023163"/>
    </source>
</evidence>
<feature type="domain" description="Response regulatory" evidence="7">
    <location>
        <begin position="29"/>
        <end position="145"/>
    </location>
</feature>
<dbReference type="CDD" id="cd17535">
    <property type="entry name" value="REC_NarL-like"/>
    <property type="match status" value="1"/>
</dbReference>
<reference evidence="8 9" key="1">
    <citation type="submission" date="2024-07" db="EMBL/GenBank/DDBJ databases">
        <title>Genomic Encyclopedia of Type Strains, Phase V (KMG-V): Genome sequencing to study the core and pangenomes of soil and plant-associated prokaryotes.</title>
        <authorList>
            <person name="Whitman W."/>
        </authorList>
    </citation>
    <scope>NUCLEOTIDE SEQUENCE [LARGE SCALE GENOMIC DNA]</scope>
    <source>
        <strain evidence="8 9">USDA 152</strain>
    </source>
</reference>
<accession>A0ABV4G6J0</accession>
<evidence type="ECO:0000256" key="3">
    <source>
        <dbReference type="ARBA" id="ARBA00023125"/>
    </source>
</evidence>
<dbReference type="PRINTS" id="PR00038">
    <property type="entry name" value="HTHLUXR"/>
</dbReference>
<dbReference type="EMBL" id="JBGBZJ010000003">
    <property type="protein sequence ID" value="MEY9459488.1"/>
    <property type="molecule type" value="Genomic_DNA"/>
</dbReference>
<keyword evidence="2" id="KW-0805">Transcription regulation</keyword>
<evidence type="ECO:0000256" key="1">
    <source>
        <dbReference type="ARBA" id="ARBA00022553"/>
    </source>
</evidence>
<dbReference type="PANTHER" id="PTHR43214">
    <property type="entry name" value="TWO-COMPONENT RESPONSE REGULATOR"/>
    <property type="match status" value="1"/>
</dbReference>
<evidence type="ECO:0000259" key="6">
    <source>
        <dbReference type="PROSITE" id="PS50043"/>
    </source>
</evidence>
<dbReference type="PANTHER" id="PTHR43214:SF41">
    <property type="entry name" value="NITRATE_NITRITE RESPONSE REGULATOR PROTEIN NARP"/>
    <property type="match status" value="1"/>
</dbReference>
<evidence type="ECO:0000256" key="2">
    <source>
        <dbReference type="ARBA" id="ARBA00023015"/>
    </source>
</evidence>
<dbReference type="PROSITE" id="PS50110">
    <property type="entry name" value="RESPONSE_REGULATORY"/>
    <property type="match status" value="1"/>
</dbReference>
<feature type="domain" description="HTH luxR-type" evidence="6">
    <location>
        <begin position="168"/>
        <end position="233"/>
    </location>
</feature>
<comment type="caution">
    <text evidence="8">The sequence shown here is derived from an EMBL/GenBank/DDBJ whole genome shotgun (WGS) entry which is preliminary data.</text>
</comment>
<proteinExistence type="predicted"/>
<dbReference type="SUPFAM" id="SSF52172">
    <property type="entry name" value="CheY-like"/>
    <property type="match status" value="1"/>
</dbReference>
<dbReference type="SUPFAM" id="SSF46894">
    <property type="entry name" value="C-terminal effector domain of the bipartite response regulators"/>
    <property type="match status" value="1"/>
</dbReference>
<evidence type="ECO:0000256" key="5">
    <source>
        <dbReference type="PROSITE-ProRule" id="PRU00169"/>
    </source>
</evidence>
<evidence type="ECO:0000313" key="9">
    <source>
        <dbReference type="Proteomes" id="UP001565369"/>
    </source>
</evidence>
<feature type="modified residue" description="4-aspartylphosphate" evidence="5">
    <location>
        <position position="80"/>
    </location>
</feature>
<dbReference type="CDD" id="cd06170">
    <property type="entry name" value="LuxR_C_like"/>
    <property type="match status" value="1"/>
</dbReference>
<keyword evidence="4" id="KW-0804">Transcription</keyword>
<keyword evidence="1 5" id="KW-0597">Phosphoprotein</keyword>
<dbReference type="SMART" id="SM00421">
    <property type="entry name" value="HTH_LUXR"/>
    <property type="match status" value="1"/>
</dbReference>
<dbReference type="InterPro" id="IPR000792">
    <property type="entry name" value="Tscrpt_reg_LuxR_C"/>
</dbReference>
<sequence>MIVRLCCRFAAGIGPEAQGSANGNDTVKRILIADDHEVVRSGLRAIIEAHSSWIVSGVATDGEQAVALALETRPDIVIVDYSMPVMNGLEVSRRLKALHLGAQVLILTMHESEELLTEAILAGVRGFLFKSDARKHLISAIEALLDGRPYFTSILLERLLHDYQGNKENRADMLLTSREQSVVQLIAEGHTNRSISSILKLSVKTVETHRASAMRKLRMSSTAELVRYAIRKKLVLP</sequence>
<gene>
    <name evidence="8" type="ORF">ABIG07_008436</name>
</gene>
<dbReference type="InterPro" id="IPR039420">
    <property type="entry name" value="WalR-like"/>
</dbReference>
<dbReference type="Pfam" id="PF00196">
    <property type="entry name" value="GerE"/>
    <property type="match status" value="1"/>
</dbReference>
<dbReference type="InterPro" id="IPR001789">
    <property type="entry name" value="Sig_transdc_resp-reg_receiver"/>
</dbReference>
<dbReference type="Pfam" id="PF00072">
    <property type="entry name" value="Response_reg"/>
    <property type="match status" value="1"/>
</dbReference>
<dbReference type="PROSITE" id="PS00622">
    <property type="entry name" value="HTH_LUXR_1"/>
    <property type="match status" value="1"/>
</dbReference>
<dbReference type="Proteomes" id="UP001565369">
    <property type="component" value="Unassembled WGS sequence"/>
</dbReference>
<dbReference type="InterPro" id="IPR058245">
    <property type="entry name" value="NreC/VraR/RcsB-like_REC"/>
</dbReference>
<protein>
    <submittedName>
        <fullName evidence="8">DNA-binding NarL/FixJ family response regulator</fullName>
    </submittedName>
</protein>